<proteinExistence type="predicted"/>
<comment type="caution">
    <text evidence="2">The sequence shown here is derived from an EMBL/GenBank/DDBJ whole genome shotgun (WGS) entry which is preliminary data.</text>
</comment>
<dbReference type="PANTHER" id="PTHR21666:SF270">
    <property type="entry name" value="MUREIN HYDROLASE ACTIVATOR ENVC"/>
    <property type="match status" value="1"/>
</dbReference>
<gene>
    <name evidence="2" type="ORF">H8S23_09760</name>
</gene>
<dbReference type="SUPFAM" id="SSF51261">
    <property type="entry name" value="Duplicated hybrid motif"/>
    <property type="match status" value="1"/>
</dbReference>
<accession>A0A923IFC1</accession>
<dbReference type="InterPro" id="IPR050570">
    <property type="entry name" value="Cell_wall_metabolism_enzyme"/>
</dbReference>
<dbReference type="AlphaFoldDB" id="A0A923IFC1"/>
<keyword evidence="3" id="KW-1185">Reference proteome</keyword>
<dbReference type="RefSeq" id="WP_186888154.1">
    <property type="nucleotide sequence ID" value="NZ_JACONZ010000003.1"/>
</dbReference>
<dbReference type="PANTHER" id="PTHR21666">
    <property type="entry name" value="PEPTIDASE-RELATED"/>
    <property type="match status" value="1"/>
</dbReference>
<name>A0A923IFC1_9FIRM</name>
<evidence type="ECO:0000313" key="3">
    <source>
        <dbReference type="Proteomes" id="UP000659630"/>
    </source>
</evidence>
<dbReference type="GO" id="GO:0004222">
    <property type="term" value="F:metalloendopeptidase activity"/>
    <property type="evidence" value="ECO:0007669"/>
    <property type="project" value="TreeGrafter"/>
</dbReference>
<dbReference type="EMBL" id="JACONZ010000003">
    <property type="protein sequence ID" value="MBC5581792.1"/>
    <property type="molecule type" value="Genomic_DNA"/>
</dbReference>
<dbReference type="InterPro" id="IPR011055">
    <property type="entry name" value="Dup_hybrid_motif"/>
</dbReference>
<protein>
    <submittedName>
        <fullName evidence="2">M23 family metallopeptidase</fullName>
    </submittedName>
</protein>
<feature type="domain" description="M23ase beta-sheet core" evidence="1">
    <location>
        <begin position="322"/>
        <end position="416"/>
    </location>
</feature>
<evidence type="ECO:0000313" key="2">
    <source>
        <dbReference type="EMBL" id="MBC5581792.1"/>
    </source>
</evidence>
<dbReference type="Proteomes" id="UP000659630">
    <property type="component" value="Unassembled WGS sequence"/>
</dbReference>
<dbReference type="Pfam" id="PF01551">
    <property type="entry name" value="Peptidase_M23"/>
    <property type="match status" value="1"/>
</dbReference>
<dbReference type="InterPro" id="IPR016047">
    <property type="entry name" value="M23ase_b-sheet_dom"/>
</dbReference>
<evidence type="ECO:0000259" key="1">
    <source>
        <dbReference type="Pfam" id="PF01551"/>
    </source>
</evidence>
<dbReference type="Gene3D" id="2.70.70.10">
    <property type="entry name" value="Glucose Permease (Domain IIA)"/>
    <property type="match status" value="1"/>
</dbReference>
<organism evidence="2 3">
    <name type="scientific">Anaerofilum hominis</name>
    <dbReference type="NCBI Taxonomy" id="2763016"/>
    <lineage>
        <taxon>Bacteria</taxon>
        <taxon>Bacillati</taxon>
        <taxon>Bacillota</taxon>
        <taxon>Clostridia</taxon>
        <taxon>Eubacteriales</taxon>
        <taxon>Oscillospiraceae</taxon>
        <taxon>Anaerofilum</taxon>
    </lineage>
</organism>
<reference evidence="2" key="1">
    <citation type="submission" date="2020-08" db="EMBL/GenBank/DDBJ databases">
        <title>Genome public.</title>
        <authorList>
            <person name="Liu C."/>
            <person name="Sun Q."/>
        </authorList>
    </citation>
    <scope>NUCLEOTIDE SEQUENCE</scope>
    <source>
        <strain evidence="2">BX8</strain>
    </source>
</reference>
<dbReference type="CDD" id="cd12797">
    <property type="entry name" value="M23_peptidase"/>
    <property type="match status" value="1"/>
</dbReference>
<sequence length="432" mass="45270">MNRISPRRALTIGLTALLLAALAAGLVLWRQWAAAGEGSIPAVSVTLDGGELLQHGGSWETPVLGGLLTRRLDPAYPALGAILTLDSDQPALAAAPADAALTRVRVSDGGGTVFDGAPDAFAAFRFPGDGDYFFEVWGSLDRGSAGRGDFYFDASVHLELPVPEPEFSLSPSVARQGDLLTVTVRHVPDGTVPSGQSGLGYVRFVPAAEAGAYTALVPVGYAREPGGYTIEVTAGQASASLPVTVAESDFEVQQMTISEEIADETVNSQAANWEFHITVVPLYDTASDEQYWSGAFLQPVEGRISTPYGVKRYVNGSATPERHGGVDIAAALGTPVQCPGDGVVEYAGFLQLSGNTIVLEHGGGLKSYFYHMDSLNVATGDRVEKGQLLGAVGTTGYSTGPHLHYEVKIGRESVSPWPLFDGSSPIFAAAGE</sequence>